<feature type="transmembrane region" description="Helical" evidence="8">
    <location>
        <begin position="446"/>
        <end position="466"/>
    </location>
</feature>
<dbReference type="GO" id="GO:0008324">
    <property type="term" value="F:monoatomic cation transmembrane transporter activity"/>
    <property type="evidence" value="ECO:0007669"/>
    <property type="project" value="InterPro"/>
</dbReference>
<dbReference type="SUPFAM" id="SSF82714">
    <property type="entry name" value="Multidrug efflux transporter AcrB TolC docking domain, DN and DC subdomains"/>
    <property type="match status" value="2"/>
</dbReference>
<dbReference type="PANTHER" id="PTHR32063:SF19">
    <property type="entry name" value="CATION EFFLUX SYSTEM PROTEIN CUSA"/>
    <property type="match status" value="1"/>
</dbReference>
<dbReference type="InterPro" id="IPR001036">
    <property type="entry name" value="Acrflvin-R"/>
</dbReference>
<proteinExistence type="inferred from homology"/>
<evidence type="ECO:0000256" key="6">
    <source>
        <dbReference type="ARBA" id="ARBA00022989"/>
    </source>
</evidence>
<evidence type="ECO:0000256" key="5">
    <source>
        <dbReference type="ARBA" id="ARBA00022692"/>
    </source>
</evidence>
<feature type="transmembrane region" description="Helical" evidence="8">
    <location>
        <begin position="486"/>
        <end position="505"/>
    </location>
</feature>
<evidence type="ECO:0000313" key="10">
    <source>
        <dbReference type="Proteomes" id="UP000199424"/>
    </source>
</evidence>
<dbReference type="EMBL" id="FOYU01000001">
    <property type="protein sequence ID" value="SFR46201.1"/>
    <property type="molecule type" value="Genomic_DNA"/>
</dbReference>
<evidence type="ECO:0000256" key="8">
    <source>
        <dbReference type="SAM" id="Phobius"/>
    </source>
</evidence>
<reference evidence="10" key="1">
    <citation type="submission" date="2016-10" db="EMBL/GenBank/DDBJ databases">
        <authorList>
            <person name="Varghese N."/>
            <person name="Submissions S."/>
        </authorList>
    </citation>
    <scope>NUCLEOTIDE SEQUENCE [LARGE SCALE GENOMIC DNA]</scope>
    <source>
        <strain evidence="10">CGMCC 1.7285</strain>
    </source>
</reference>
<protein>
    <submittedName>
        <fullName evidence="9">Cu(I)/Ag(I) efflux system membrane protein CusA/SilA</fullName>
    </submittedName>
</protein>
<name>A0A1I6GVU4_9GAMM</name>
<feature type="transmembrane region" description="Helical" evidence="8">
    <location>
        <begin position="898"/>
        <end position="918"/>
    </location>
</feature>
<feature type="transmembrane region" description="Helical" evidence="8">
    <location>
        <begin position="391"/>
        <end position="412"/>
    </location>
</feature>
<dbReference type="Gene3D" id="3.30.70.1440">
    <property type="entry name" value="Multidrug efflux transporter AcrB pore domain"/>
    <property type="match status" value="1"/>
</dbReference>
<keyword evidence="3" id="KW-0813">Transport</keyword>
<keyword evidence="6 8" id="KW-1133">Transmembrane helix</keyword>
<sequence>MLTHIINASLRNRMLVLIAAMLAAWFGWRAMTTTPLDAIPDLSDVQVIVKTNYPGQAPQLVEEQVTWPLANVMLAVPGASEVRGYSFFGDSYLYILFEDGTDIYWARSRVLEYLSQAQQQLPAGVTPELGPDASGVGWVFQYVLTDTTGTHDLGQLTSLQNWFLKQELQSVSGVSEIATVGGMVQAYQVVIEPQRLQTYGLTIADIRQAIQAANQEVGGGIVEMAEAEFMVRGTGYIQSLDDLRQLPLNVRSSAGTAITLDDVATVRRGPLSRRGIAEFNGEGEVVGGIVVMRHGENALATIERVRDKLKTLQQGLPEGVEITPVYDRSQLIERAVDNLTNKLIEEMAFVALVTVLFLLHMRSALVAIITLPLAVLISFMVMRWLGINANIMSLGGIAIAIGALVDAAIVMVENAHKHLERYREQHGDEPRGAEHWQVMAKATAEVGPALFLSLLIITLSFVPVFALEQQEGRLFAPLAYTKTFAMAAAALLSITLVPVLMGYFVRGKIISEQRNPITRLLVAVYRPLLNVVLNWPRFTIVVAILAAVSAYYPYSKIGSEFMPTMQEGDLLYMPTTMPGISPAAVGQLLQQTDRLIKQVPEVDTVFGKTGRAETATDPAPLTMLETTIQLKPQSEWREGFTIHDIIAELDATVRVPGITNAWVQPIKTRIDMLSTGLKTPLGLKIAGPDLSEIQRIGADLEQRLQDVAGVKSVFAERPASGRYIEIRPDLARAARYGLSQADIQTAIQFGIGGATIAETVEGTERYPITLRYPRADRDHVERLKTLPLVSKDGAWVTLEQVASVEVTVGPAMIRSENARPTGWVFVDVADNVAVGDVLAAAQPLVSEYQLPPRYSVSWSGQYESMQRVQAKLKEVVPVTLAVILILLYLTFRSFKQAVLIMATLPLALAGSLWFIWLLGYNLSIAVVVGMIALAGVAAEFGVVMLLYLNNAWRDSQSRSEQGLHDAIMEGAVQRVRPKAMTVITIIAGLLPIMLTHGTGSEVMQRIAAPMIGGMVAAPLLSLFVLPAVYWLYHRYTLARAEHKQA</sequence>
<dbReference type="Gene3D" id="3.30.70.1320">
    <property type="entry name" value="Multidrug efflux transporter AcrB pore domain like"/>
    <property type="match status" value="1"/>
</dbReference>
<feature type="transmembrane region" description="Helical" evidence="8">
    <location>
        <begin position="1006"/>
        <end position="1032"/>
    </location>
</feature>
<feature type="transmembrane region" description="Helical" evidence="8">
    <location>
        <begin position="924"/>
        <end position="948"/>
    </location>
</feature>
<dbReference type="NCBIfam" id="TIGR00914">
    <property type="entry name" value="2A0601"/>
    <property type="match status" value="1"/>
</dbReference>
<dbReference type="SUPFAM" id="SSF82693">
    <property type="entry name" value="Multidrug efflux transporter AcrB pore domain, PN1, PN2, PC1 and PC2 subdomains"/>
    <property type="match status" value="2"/>
</dbReference>
<feature type="transmembrane region" description="Helical" evidence="8">
    <location>
        <begin position="364"/>
        <end position="385"/>
    </location>
</feature>
<organism evidence="9 10">
    <name type="scientific">Pseudidiomarina maritima</name>
    <dbReference type="NCBI Taxonomy" id="519453"/>
    <lineage>
        <taxon>Bacteria</taxon>
        <taxon>Pseudomonadati</taxon>
        <taxon>Pseudomonadota</taxon>
        <taxon>Gammaproteobacteria</taxon>
        <taxon>Alteromonadales</taxon>
        <taxon>Idiomarinaceae</taxon>
        <taxon>Pseudidiomarina</taxon>
    </lineage>
</organism>
<dbReference type="AlphaFoldDB" id="A0A1I6GVU4"/>
<accession>A0A1I6GVU4</accession>
<evidence type="ECO:0000256" key="7">
    <source>
        <dbReference type="ARBA" id="ARBA00023136"/>
    </source>
</evidence>
<feature type="transmembrane region" description="Helical" evidence="8">
    <location>
        <begin position="875"/>
        <end position="891"/>
    </location>
</feature>
<dbReference type="Pfam" id="PF00873">
    <property type="entry name" value="ACR_tran"/>
    <property type="match status" value="1"/>
</dbReference>
<keyword evidence="10" id="KW-1185">Reference proteome</keyword>
<evidence type="ECO:0000256" key="4">
    <source>
        <dbReference type="ARBA" id="ARBA00022475"/>
    </source>
</evidence>
<feature type="transmembrane region" description="Helical" evidence="8">
    <location>
        <begin position="977"/>
        <end position="994"/>
    </location>
</feature>
<evidence type="ECO:0000313" key="9">
    <source>
        <dbReference type="EMBL" id="SFR46201.1"/>
    </source>
</evidence>
<dbReference type="InterPro" id="IPR004763">
    <property type="entry name" value="CusA-like"/>
</dbReference>
<keyword evidence="4" id="KW-1003">Cell membrane</keyword>
<gene>
    <name evidence="9" type="ORF">SAMN04488070_1270</name>
</gene>
<comment type="similarity">
    <text evidence="2">Belongs to the resistance-nodulation-cell division (RND) (TC 2.A.6) family.</text>
</comment>
<keyword evidence="7 8" id="KW-0472">Membrane</keyword>
<dbReference type="InterPro" id="IPR027463">
    <property type="entry name" value="AcrB_DN_DC_subdom"/>
</dbReference>
<feature type="transmembrane region" description="Helical" evidence="8">
    <location>
        <begin position="535"/>
        <end position="554"/>
    </location>
</feature>
<dbReference type="Gene3D" id="3.30.2090.10">
    <property type="entry name" value="Multidrug efflux transporter AcrB TolC docking domain, DN and DC subdomains"/>
    <property type="match status" value="2"/>
</dbReference>
<dbReference type="Gene3D" id="3.30.70.1430">
    <property type="entry name" value="Multidrug efflux transporter AcrB pore domain"/>
    <property type="match status" value="2"/>
</dbReference>
<dbReference type="GO" id="GO:0042910">
    <property type="term" value="F:xenobiotic transmembrane transporter activity"/>
    <property type="evidence" value="ECO:0007669"/>
    <property type="project" value="TreeGrafter"/>
</dbReference>
<evidence type="ECO:0000256" key="2">
    <source>
        <dbReference type="ARBA" id="ARBA00010942"/>
    </source>
</evidence>
<keyword evidence="5 8" id="KW-0812">Transmembrane</keyword>
<dbReference type="SUPFAM" id="SSF82866">
    <property type="entry name" value="Multidrug efflux transporter AcrB transmembrane domain"/>
    <property type="match status" value="2"/>
</dbReference>
<dbReference type="PANTHER" id="PTHR32063">
    <property type="match status" value="1"/>
</dbReference>
<comment type="subcellular location">
    <subcellularLocation>
        <location evidence="1">Cell membrane</location>
        <topology evidence="1">Multi-pass membrane protein</topology>
    </subcellularLocation>
</comment>
<dbReference type="GO" id="GO:0005886">
    <property type="term" value="C:plasma membrane"/>
    <property type="evidence" value="ECO:0007669"/>
    <property type="project" value="UniProtKB-SubCell"/>
</dbReference>
<dbReference type="PRINTS" id="PR00702">
    <property type="entry name" value="ACRIFLAVINRP"/>
</dbReference>
<evidence type="ECO:0000256" key="1">
    <source>
        <dbReference type="ARBA" id="ARBA00004651"/>
    </source>
</evidence>
<dbReference type="Proteomes" id="UP000199424">
    <property type="component" value="Unassembled WGS sequence"/>
</dbReference>
<evidence type="ECO:0000256" key="3">
    <source>
        <dbReference type="ARBA" id="ARBA00022448"/>
    </source>
</evidence>
<feature type="transmembrane region" description="Helical" evidence="8">
    <location>
        <begin position="343"/>
        <end position="359"/>
    </location>
</feature>
<dbReference type="Gene3D" id="1.20.1640.10">
    <property type="entry name" value="Multidrug efflux transporter AcrB transmembrane domain"/>
    <property type="match status" value="2"/>
</dbReference>
<dbReference type="RefSeq" id="WP_092856440.1">
    <property type="nucleotide sequence ID" value="NZ_FOYU01000001.1"/>
</dbReference>